<name>A0A1N7C2U8_9ACTN</name>
<dbReference type="Proteomes" id="UP000186004">
    <property type="component" value="Unassembled WGS sequence"/>
</dbReference>
<dbReference type="InterPro" id="IPR021741">
    <property type="entry name" value="DUF3311"/>
</dbReference>
<reference evidence="2 3" key="1">
    <citation type="submission" date="2017-01" db="EMBL/GenBank/DDBJ databases">
        <authorList>
            <person name="Mah S.A."/>
            <person name="Swanson W.J."/>
            <person name="Moy G.W."/>
            <person name="Vacquier V.D."/>
        </authorList>
    </citation>
    <scope>NUCLEOTIDE SEQUENCE [LARGE SCALE GENOMIC DNA]</scope>
    <source>
        <strain evidence="2 3">DSM 45758</strain>
    </source>
</reference>
<organism evidence="2 3">
    <name type="scientific">Micromonospora avicenniae</name>
    <dbReference type="NCBI Taxonomy" id="1198245"/>
    <lineage>
        <taxon>Bacteria</taxon>
        <taxon>Bacillati</taxon>
        <taxon>Actinomycetota</taxon>
        <taxon>Actinomycetes</taxon>
        <taxon>Micromonosporales</taxon>
        <taxon>Micromonosporaceae</taxon>
        <taxon>Micromonospora</taxon>
    </lineage>
</organism>
<feature type="transmembrane region" description="Helical" evidence="1">
    <location>
        <begin position="20"/>
        <end position="37"/>
    </location>
</feature>
<keyword evidence="1" id="KW-1133">Transmembrane helix</keyword>
<keyword evidence="1" id="KW-0812">Transmembrane</keyword>
<feature type="transmembrane region" description="Helical" evidence="1">
    <location>
        <begin position="49"/>
        <end position="68"/>
    </location>
</feature>
<gene>
    <name evidence="2" type="ORF">SAMN05444858_11278</name>
</gene>
<evidence type="ECO:0000313" key="3">
    <source>
        <dbReference type="Proteomes" id="UP000186004"/>
    </source>
</evidence>
<evidence type="ECO:0000313" key="2">
    <source>
        <dbReference type="EMBL" id="SIR57774.1"/>
    </source>
</evidence>
<sequence>MASLDPPEQAPARRSTAHRWLLVIPFLWQVALVPVVNDVDVAPLHIPFLMLWQMLGIVATTVVIAVVFRLDRAAGVDDEERRFAAATEPGAGERA</sequence>
<dbReference type="STRING" id="1198245.SAMN05444858_11278"/>
<keyword evidence="3" id="KW-1185">Reference proteome</keyword>
<evidence type="ECO:0000256" key="1">
    <source>
        <dbReference type="SAM" id="Phobius"/>
    </source>
</evidence>
<dbReference type="EMBL" id="FTNF01000012">
    <property type="protein sequence ID" value="SIR57774.1"/>
    <property type="molecule type" value="Genomic_DNA"/>
</dbReference>
<protein>
    <submittedName>
        <fullName evidence="2">Uncharacterized protein</fullName>
    </submittedName>
</protein>
<dbReference type="AlphaFoldDB" id="A0A1N7C2U8"/>
<accession>A0A1N7C2U8</accession>
<keyword evidence="1" id="KW-0472">Membrane</keyword>
<dbReference type="Pfam" id="PF11755">
    <property type="entry name" value="DUF3311"/>
    <property type="match status" value="1"/>
</dbReference>
<proteinExistence type="predicted"/>